<reference evidence="1" key="1">
    <citation type="submission" date="2020-08" db="EMBL/GenBank/DDBJ databases">
        <title>Multicomponent nature underlies the extraordinary mechanical properties of spider dragline silk.</title>
        <authorList>
            <person name="Kono N."/>
            <person name="Nakamura H."/>
            <person name="Mori M."/>
            <person name="Yoshida Y."/>
            <person name="Ohtoshi R."/>
            <person name="Malay A.D."/>
            <person name="Moran D.A.P."/>
            <person name="Tomita M."/>
            <person name="Numata K."/>
            <person name="Arakawa K."/>
        </authorList>
    </citation>
    <scope>NUCLEOTIDE SEQUENCE</scope>
</reference>
<dbReference type="AlphaFoldDB" id="A0A8X6VGB2"/>
<dbReference type="Proteomes" id="UP000887159">
    <property type="component" value="Unassembled WGS sequence"/>
</dbReference>
<accession>A0A8X6VGB2</accession>
<comment type="caution">
    <text evidence="1">The sequence shown here is derived from an EMBL/GenBank/DDBJ whole genome shotgun (WGS) entry which is preliminary data.</text>
</comment>
<organism evidence="1 2">
    <name type="scientific">Trichonephila clavipes</name>
    <name type="common">Golden silk orbweaver</name>
    <name type="synonym">Nephila clavipes</name>
    <dbReference type="NCBI Taxonomy" id="2585209"/>
    <lineage>
        <taxon>Eukaryota</taxon>
        <taxon>Metazoa</taxon>
        <taxon>Ecdysozoa</taxon>
        <taxon>Arthropoda</taxon>
        <taxon>Chelicerata</taxon>
        <taxon>Arachnida</taxon>
        <taxon>Araneae</taxon>
        <taxon>Araneomorphae</taxon>
        <taxon>Entelegynae</taxon>
        <taxon>Araneoidea</taxon>
        <taxon>Nephilidae</taxon>
        <taxon>Trichonephila</taxon>
    </lineage>
</organism>
<keyword evidence="2" id="KW-1185">Reference proteome</keyword>
<evidence type="ECO:0000313" key="1">
    <source>
        <dbReference type="EMBL" id="GFY04985.1"/>
    </source>
</evidence>
<sequence length="67" mass="7610">MRCRGVDDLTVVTRFRLKEPMEFEPKQRMPGANALRKLLGNWESELEFGGVKKVPTYGVTHLKSGFG</sequence>
<proteinExistence type="predicted"/>
<gene>
    <name evidence="1" type="ORF">TNCV_561171</name>
</gene>
<dbReference type="EMBL" id="BMAU01021248">
    <property type="protein sequence ID" value="GFY04985.1"/>
    <property type="molecule type" value="Genomic_DNA"/>
</dbReference>
<name>A0A8X6VGB2_TRICX</name>
<protein>
    <submittedName>
        <fullName evidence="1">Uncharacterized protein</fullName>
    </submittedName>
</protein>
<evidence type="ECO:0000313" key="2">
    <source>
        <dbReference type="Proteomes" id="UP000887159"/>
    </source>
</evidence>